<keyword evidence="2" id="KW-1185">Reference proteome</keyword>
<dbReference type="InterPro" id="IPR001304">
    <property type="entry name" value="C-type_lectin-like"/>
</dbReference>
<dbReference type="WBParaSite" id="MBELARI_LOCUS17873">
    <property type="protein sequence ID" value="MBELARI_LOCUS17873"/>
    <property type="gene ID" value="MBELARI_LOCUS17873"/>
</dbReference>
<organism evidence="2 3">
    <name type="scientific">Mesorhabditis belari</name>
    <dbReference type="NCBI Taxonomy" id="2138241"/>
    <lineage>
        <taxon>Eukaryota</taxon>
        <taxon>Metazoa</taxon>
        <taxon>Ecdysozoa</taxon>
        <taxon>Nematoda</taxon>
        <taxon>Chromadorea</taxon>
        <taxon>Rhabditida</taxon>
        <taxon>Rhabditina</taxon>
        <taxon>Rhabditomorpha</taxon>
        <taxon>Rhabditoidea</taxon>
        <taxon>Rhabditidae</taxon>
        <taxon>Mesorhabditinae</taxon>
        <taxon>Mesorhabditis</taxon>
    </lineage>
</organism>
<dbReference type="SUPFAM" id="SSF56436">
    <property type="entry name" value="C-type lectin-like"/>
    <property type="match status" value="1"/>
</dbReference>
<dbReference type="Pfam" id="PF00059">
    <property type="entry name" value="Lectin_C"/>
    <property type="match status" value="1"/>
</dbReference>
<dbReference type="PROSITE" id="PS50041">
    <property type="entry name" value="C_TYPE_LECTIN_2"/>
    <property type="match status" value="1"/>
</dbReference>
<dbReference type="InterPro" id="IPR016186">
    <property type="entry name" value="C-type_lectin-like/link_sf"/>
</dbReference>
<sequence>MLNMVKNILADMNKTLHKDIVQLKGQLALTNANLAALRRSLLAEWTKIGEKRIRIFTSPLDWQTANETCQAFPARLIRINGSTENKQLTDLLSNQHDSLFWIGEQMKVDYSSDKRFHKFPASTTCVTISQRGTWTGRECTEKLPFICAIEN</sequence>
<proteinExistence type="predicted"/>
<reference evidence="3" key="1">
    <citation type="submission" date="2024-02" db="UniProtKB">
        <authorList>
            <consortium name="WormBaseParasite"/>
        </authorList>
    </citation>
    <scope>IDENTIFICATION</scope>
</reference>
<dbReference type="CDD" id="cd00037">
    <property type="entry name" value="CLECT"/>
    <property type="match status" value="1"/>
</dbReference>
<dbReference type="InterPro" id="IPR016187">
    <property type="entry name" value="CTDL_fold"/>
</dbReference>
<evidence type="ECO:0000313" key="3">
    <source>
        <dbReference type="WBParaSite" id="MBELARI_LOCUS17873"/>
    </source>
</evidence>
<name>A0AAF3EUL5_9BILA</name>
<protein>
    <recommendedName>
        <fullName evidence="1">C-type lectin domain-containing protein</fullName>
    </recommendedName>
</protein>
<dbReference type="Gene3D" id="3.10.100.10">
    <property type="entry name" value="Mannose-Binding Protein A, subunit A"/>
    <property type="match status" value="1"/>
</dbReference>
<evidence type="ECO:0000259" key="1">
    <source>
        <dbReference type="PROSITE" id="PS50041"/>
    </source>
</evidence>
<dbReference type="SMART" id="SM00034">
    <property type="entry name" value="CLECT"/>
    <property type="match status" value="1"/>
</dbReference>
<accession>A0AAF3EUL5</accession>
<evidence type="ECO:0000313" key="2">
    <source>
        <dbReference type="Proteomes" id="UP000887575"/>
    </source>
</evidence>
<feature type="domain" description="C-type lectin" evidence="1">
    <location>
        <begin position="48"/>
        <end position="148"/>
    </location>
</feature>
<dbReference type="Proteomes" id="UP000887575">
    <property type="component" value="Unassembled WGS sequence"/>
</dbReference>
<dbReference type="AlphaFoldDB" id="A0AAF3EUL5"/>